<proteinExistence type="predicted"/>
<evidence type="ECO:0000313" key="2">
    <source>
        <dbReference type="Proteomes" id="UP001597299"/>
    </source>
</evidence>
<reference evidence="2" key="1">
    <citation type="journal article" date="2019" name="Int. J. Syst. Evol. Microbiol.">
        <title>The Global Catalogue of Microorganisms (GCM) 10K type strain sequencing project: providing services to taxonomists for standard genome sequencing and annotation.</title>
        <authorList>
            <consortium name="The Broad Institute Genomics Platform"/>
            <consortium name="The Broad Institute Genome Sequencing Center for Infectious Disease"/>
            <person name="Wu L."/>
            <person name="Ma J."/>
        </authorList>
    </citation>
    <scope>NUCLEOTIDE SEQUENCE [LARGE SCALE GENOMIC DNA]</scope>
    <source>
        <strain evidence="2">CCM 7435</strain>
    </source>
</reference>
<protein>
    <submittedName>
        <fullName evidence="1">DUF2849 domain-containing protein</fullName>
    </submittedName>
</protein>
<dbReference type="EMBL" id="JBHUHD010000001">
    <property type="protein sequence ID" value="MFD2139322.1"/>
    <property type="molecule type" value="Genomic_DNA"/>
</dbReference>
<evidence type="ECO:0000313" key="1">
    <source>
        <dbReference type="EMBL" id="MFD2139322.1"/>
    </source>
</evidence>
<sequence>MAAPQQQKLKVNGPVAVTANRLADGAVVWRTAAGGWSTALGDAAVVTTAPEAIALLEGAHKRDTDAVGAYVAPVVLGEDGAILPGNLRERIRVNGVTFELPASEPPASTLPAA</sequence>
<dbReference type="InterPro" id="IPR021270">
    <property type="entry name" value="DUF2849"/>
</dbReference>
<comment type="caution">
    <text evidence="1">The sequence shown here is derived from an EMBL/GenBank/DDBJ whole genome shotgun (WGS) entry which is preliminary data.</text>
</comment>
<dbReference type="Proteomes" id="UP001597299">
    <property type="component" value="Unassembled WGS sequence"/>
</dbReference>
<name>A0ABW4YT88_9HYPH</name>
<dbReference type="Pfam" id="PF11011">
    <property type="entry name" value="DUF2849"/>
    <property type="match status" value="1"/>
</dbReference>
<accession>A0ABW4YT88</accession>
<gene>
    <name evidence="1" type="ORF">ACFSNC_02830</name>
</gene>
<organism evidence="1 2">
    <name type="scientific">Ancylobacter oerskovii</name>
    <dbReference type="NCBI Taxonomy" id="459519"/>
    <lineage>
        <taxon>Bacteria</taxon>
        <taxon>Pseudomonadati</taxon>
        <taxon>Pseudomonadota</taxon>
        <taxon>Alphaproteobacteria</taxon>
        <taxon>Hyphomicrobiales</taxon>
        <taxon>Xanthobacteraceae</taxon>
        <taxon>Ancylobacter</taxon>
    </lineage>
</organism>
<dbReference type="RefSeq" id="WP_213352289.1">
    <property type="nucleotide sequence ID" value="NZ_JAHBGB010000019.1"/>
</dbReference>
<keyword evidence="2" id="KW-1185">Reference proteome</keyword>